<evidence type="ECO:0000256" key="4">
    <source>
        <dbReference type="ARBA" id="ARBA00023123"/>
    </source>
</evidence>
<dbReference type="GO" id="GO:0005902">
    <property type="term" value="C:microvillus"/>
    <property type="evidence" value="ECO:0007669"/>
    <property type="project" value="TreeGrafter"/>
</dbReference>
<reference evidence="9" key="1">
    <citation type="submission" date="2021-02" db="EMBL/GenBank/DDBJ databases">
        <authorList>
            <person name="Nowell W R."/>
        </authorList>
    </citation>
    <scope>NUCLEOTIDE SEQUENCE</scope>
</reference>
<keyword evidence="5 7" id="KW-0505">Motor protein</keyword>
<name>A0A814IN43_9BILA</name>
<dbReference type="GO" id="GO:0005524">
    <property type="term" value="F:ATP binding"/>
    <property type="evidence" value="ECO:0007669"/>
    <property type="project" value="UniProtKB-UniRule"/>
</dbReference>
<evidence type="ECO:0000259" key="8">
    <source>
        <dbReference type="PROSITE" id="PS51456"/>
    </source>
</evidence>
<keyword evidence="3 7" id="KW-0067">ATP-binding</keyword>
<feature type="domain" description="Myosin motor" evidence="8">
    <location>
        <begin position="7"/>
        <end position="468"/>
    </location>
</feature>
<keyword evidence="11" id="KW-1185">Reference proteome</keyword>
<dbReference type="PANTHER" id="PTHR13140:SF703">
    <property type="entry name" value="UNCONVENTIONAL MYOSIN-VIIA ISOFORM X1-RELATED"/>
    <property type="match status" value="1"/>
</dbReference>
<dbReference type="Gene3D" id="1.20.120.720">
    <property type="entry name" value="Myosin VI head, motor domain, U50 subdomain"/>
    <property type="match status" value="1"/>
</dbReference>
<dbReference type="GO" id="GO:0007015">
    <property type="term" value="P:actin filament organization"/>
    <property type="evidence" value="ECO:0007669"/>
    <property type="project" value="TreeGrafter"/>
</dbReference>
<evidence type="ECO:0000256" key="2">
    <source>
        <dbReference type="ARBA" id="ARBA00022741"/>
    </source>
</evidence>
<keyword evidence="6 7" id="KW-0009">Actin-binding</keyword>
<dbReference type="FunFam" id="1.10.10.820:FF:000001">
    <property type="entry name" value="Myosin heavy chain"/>
    <property type="match status" value="1"/>
</dbReference>
<gene>
    <name evidence="9" type="ORF">GPM918_LOCUS15015</name>
    <name evidence="10" type="ORF">SRO942_LOCUS15015</name>
</gene>
<proteinExistence type="inferred from homology"/>
<dbReference type="GO" id="GO:0016459">
    <property type="term" value="C:myosin complex"/>
    <property type="evidence" value="ECO:0007669"/>
    <property type="project" value="UniProtKB-KW"/>
</dbReference>
<dbReference type="Pfam" id="PF00063">
    <property type="entry name" value="Myosin_head"/>
    <property type="match status" value="1"/>
</dbReference>
<dbReference type="Gene3D" id="1.10.10.820">
    <property type="match status" value="1"/>
</dbReference>
<evidence type="ECO:0000313" key="11">
    <source>
        <dbReference type="Proteomes" id="UP000663829"/>
    </source>
</evidence>
<evidence type="ECO:0000256" key="7">
    <source>
        <dbReference type="PROSITE-ProRule" id="PRU00782"/>
    </source>
</evidence>
<sequence>MHKTSFEDITDMIHLDDLTETAICRNLQIRYNKDKIYTYIGSILIAINPYKLLDLYSAEYLRAYRNKKFGELEPHTFAIGDNAYQNILREKTDPNEKHNQCIIISGESGAGKTESAKHILQCMTAISGTKKNSSIEQQILEANPIMEAFGNAKTIRNDNSSRFGKYITIYFDENGTIDRAKIDQYLLEKSRIVLQAKDERNYHIFYYVLAGLGNDEKTKLNLTKSQDYAYLNRSSIKVDKRNDAEEWKTIRNAFKVLMFTDDELFEILQILAVVLHLGNLQYNAQTKQNIEYVTIKDIKLLQVIALLLKVDSEQLNKALTTRILVVQGQVKVIRALTSATDVRDAFAKGIYGQLFEWLISRINMTMNKSNGNSTKPDETLRTIGVLDIFGFEKFENNSFEQLCINYTNEELQQFFLHHVFKLEQEEYEKEKVNWTKIAFNDNEEILNLLARGKLNIISLIDEETIYPQ</sequence>
<keyword evidence="4 7" id="KW-0518">Myosin</keyword>
<protein>
    <recommendedName>
        <fullName evidence="8">Myosin motor domain-containing protein</fullName>
    </recommendedName>
</protein>
<dbReference type="Proteomes" id="UP000663829">
    <property type="component" value="Unassembled WGS sequence"/>
</dbReference>
<dbReference type="GO" id="GO:0000146">
    <property type="term" value="F:microfilament motor activity"/>
    <property type="evidence" value="ECO:0007669"/>
    <property type="project" value="TreeGrafter"/>
</dbReference>
<accession>A0A814IN43</accession>
<dbReference type="OrthoDB" id="6108017at2759"/>
<comment type="similarity">
    <text evidence="1 7">Belongs to the TRAFAC class myosin-kinesin ATPase superfamily. Myosin family.</text>
</comment>
<dbReference type="Gene3D" id="3.40.850.10">
    <property type="entry name" value="Kinesin motor domain"/>
    <property type="match status" value="1"/>
</dbReference>
<dbReference type="Proteomes" id="UP000681722">
    <property type="component" value="Unassembled WGS sequence"/>
</dbReference>
<evidence type="ECO:0000313" key="9">
    <source>
        <dbReference type="EMBL" id="CAF1025677.1"/>
    </source>
</evidence>
<comment type="caution">
    <text evidence="9">The sequence shown here is derived from an EMBL/GenBank/DDBJ whole genome shotgun (WGS) entry which is preliminary data.</text>
</comment>
<dbReference type="GO" id="GO:0016020">
    <property type="term" value="C:membrane"/>
    <property type="evidence" value="ECO:0007669"/>
    <property type="project" value="TreeGrafter"/>
</dbReference>
<keyword evidence="2 7" id="KW-0547">Nucleotide-binding</keyword>
<evidence type="ECO:0000256" key="5">
    <source>
        <dbReference type="ARBA" id="ARBA00023175"/>
    </source>
</evidence>
<dbReference type="InterPro" id="IPR001609">
    <property type="entry name" value="Myosin_head_motor_dom-like"/>
</dbReference>
<evidence type="ECO:0000256" key="3">
    <source>
        <dbReference type="ARBA" id="ARBA00022840"/>
    </source>
</evidence>
<comment type="caution">
    <text evidence="7">Lacks conserved residue(s) required for the propagation of feature annotation.</text>
</comment>
<dbReference type="EMBL" id="CAJNOQ010003704">
    <property type="protein sequence ID" value="CAF1025677.1"/>
    <property type="molecule type" value="Genomic_DNA"/>
</dbReference>
<dbReference type="PROSITE" id="PS51456">
    <property type="entry name" value="MYOSIN_MOTOR"/>
    <property type="match status" value="1"/>
</dbReference>
<organism evidence="9 11">
    <name type="scientific">Didymodactylos carnosus</name>
    <dbReference type="NCBI Taxonomy" id="1234261"/>
    <lineage>
        <taxon>Eukaryota</taxon>
        <taxon>Metazoa</taxon>
        <taxon>Spiralia</taxon>
        <taxon>Gnathifera</taxon>
        <taxon>Rotifera</taxon>
        <taxon>Eurotatoria</taxon>
        <taxon>Bdelloidea</taxon>
        <taxon>Philodinida</taxon>
        <taxon>Philodinidae</taxon>
        <taxon>Didymodactylos</taxon>
    </lineage>
</organism>
<feature type="non-terminal residue" evidence="9">
    <location>
        <position position="1"/>
    </location>
</feature>
<dbReference type="GO" id="GO:0005737">
    <property type="term" value="C:cytoplasm"/>
    <property type="evidence" value="ECO:0007669"/>
    <property type="project" value="TreeGrafter"/>
</dbReference>
<dbReference type="SMART" id="SM00242">
    <property type="entry name" value="MYSc"/>
    <property type="match status" value="1"/>
</dbReference>
<dbReference type="PANTHER" id="PTHR13140">
    <property type="entry name" value="MYOSIN"/>
    <property type="match status" value="1"/>
</dbReference>
<dbReference type="InterPro" id="IPR036961">
    <property type="entry name" value="Kinesin_motor_dom_sf"/>
</dbReference>
<dbReference type="GO" id="GO:0051015">
    <property type="term" value="F:actin filament binding"/>
    <property type="evidence" value="ECO:0007669"/>
    <property type="project" value="TreeGrafter"/>
</dbReference>
<feature type="binding site" evidence="7">
    <location>
        <begin position="106"/>
        <end position="113"/>
    </location>
    <ligand>
        <name>ATP</name>
        <dbReference type="ChEBI" id="CHEBI:30616"/>
    </ligand>
</feature>
<evidence type="ECO:0000256" key="6">
    <source>
        <dbReference type="ARBA" id="ARBA00023203"/>
    </source>
</evidence>
<evidence type="ECO:0000256" key="1">
    <source>
        <dbReference type="ARBA" id="ARBA00008314"/>
    </source>
</evidence>
<dbReference type="AlphaFoldDB" id="A0A814IN43"/>
<dbReference type="EMBL" id="CAJOBC010003704">
    <property type="protein sequence ID" value="CAF3796856.1"/>
    <property type="molecule type" value="Genomic_DNA"/>
</dbReference>
<dbReference type="InterPro" id="IPR027417">
    <property type="entry name" value="P-loop_NTPase"/>
</dbReference>
<dbReference type="PRINTS" id="PR00193">
    <property type="entry name" value="MYOSINHEAVY"/>
</dbReference>
<dbReference type="Gene3D" id="1.20.58.530">
    <property type="match status" value="1"/>
</dbReference>
<evidence type="ECO:0000313" key="10">
    <source>
        <dbReference type="EMBL" id="CAF3796856.1"/>
    </source>
</evidence>
<dbReference type="SUPFAM" id="SSF52540">
    <property type="entry name" value="P-loop containing nucleoside triphosphate hydrolases"/>
    <property type="match status" value="1"/>
</dbReference>